<name>A0ABZ0HNU0_9HYPH</name>
<organism evidence="1 2">
    <name type="scientific">Methylocapsa polymorpha</name>
    <dbReference type="NCBI Taxonomy" id="3080828"/>
    <lineage>
        <taxon>Bacteria</taxon>
        <taxon>Pseudomonadati</taxon>
        <taxon>Pseudomonadota</taxon>
        <taxon>Alphaproteobacteria</taxon>
        <taxon>Hyphomicrobiales</taxon>
        <taxon>Beijerinckiaceae</taxon>
        <taxon>Methylocapsa</taxon>
    </lineage>
</organism>
<dbReference type="RefSeq" id="WP_407337911.1">
    <property type="nucleotide sequence ID" value="NZ_CP136862.1"/>
</dbReference>
<accession>A0ABZ0HNU0</accession>
<dbReference type="EMBL" id="CP136862">
    <property type="protein sequence ID" value="WOJ88476.1"/>
    <property type="molecule type" value="Genomic_DNA"/>
</dbReference>
<evidence type="ECO:0000313" key="2">
    <source>
        <dbReference type="Proteomes" id="UP001626536"/>
    </source>
</evidence>
<dbReference type="Pfam" id="PF24724">
    <property type="entry name" value="DUF7676"/>
    <property type="match status" value="1"/>
</dbReference>
<dbReference type="InterPro" id="IPR056093">
    <property type="entry name" value="DUF7676"/>
</dbReference>
<keyword evidence="2" id="KW-1185">Reference proteome</keyword>
<evidence type="ECO:0000313" key="1">
    <source>
        <dbReference type="EMBL" id="WOJ88476.1"/>
    </source>
</evidence>
<gene>
    <name evidence="1" type="ORF">RZS28_11635</name>
</gene>
<dbReference type="Proteomes" id="UP001626536">
    <property type="component" value="Chromosome"/>
</dbReference>
<protein>
    <submittedName>
        <fullName evidence="1">Uncharacterized protein</fullName>
    </submittedName>
</protein>
<sequence length="195" mass="21923">MIAKAVHGLRRAVDVDGSSVDIFPLPTDEETLEALLRELFETHWREITFGPIIQGAAYEFKAPAPPTYIGMFDGYLTIAFGASHFHICIGAHKGAPGNPVSPALARHRRSARAELYRRLDRTGAPVSWGLRLFNGEGEQQIMILLPNPFLDPESDKVLKAPEWERLALWNKLRARWLGLNEPDPFDRSGKGFRHD</sequence>
<proteinExistence type="predicted"/>
<reference evidence="1 2" key="1">
    <citation type="submission" date="2023-10" db="EMBL/GenBank/DDBJ databases">
        <title>Novel methanotroph of the genus Methylocapsa from a subarctic wetland.</title>
        <authorList>
            <person name="Belova S.E."/>
            <person name="Oshkin I.Y."/>
            <person name="Miroshnikov K."/>
            <person name="Dedysh S.N."/>
        </authorList>
    </citation>
    <scope>NUCLEOTIDE SEQUENCE [LARGE SCALE GENOMIC DNA]</scope>
    <source>
        <strain evidence="1 2">RX1</strain>
    </source>
</reference>